<feature type="compositionally biased region" description="Basic and acidic residues" evidence="1">
    <location>
        <begin position="204"/>
        <end position="218"/>
    </location>
</feature>
<protein>
    <recommendedName>
        <fullName evidence="4">Nucleoside phosphorylase domain-containing protein</fullName>
    </recommendedName>
</protein>
<dbReference type="GO" id="GO:0003824">
    <property type="term" value="F:catalytic activity"/>
    <property type="evidence" value="ECO:0007669"/>
    <property type="project" value="InterPro"/>
</dbReference>
<dbReference type="Proteomes" id="UP000479691">
    <property type="component" value="Unassembled WGS sequence"/>
</dbReference>
<evidence type="ECO:0008006" key="4">
    <source>
        <dbReference type="Google" id="ProtNLM"/>
    </source>
</evidence>
<gene>
    <name evidence="2" type="ORF">TWF788_004519</name>
</gene>
<dbReference type="InterPro" id="IPR035994">
    <property type="entry name" value="Nucleoside_phosphorylase_sf"/>
</dbReference>
<accession>A0A7C8K139</accession>
<evidence type="ECO:0000256" key="1">
    <source>
        <dbReference type="SAM" id="MobiDB-lite"/>
    </source>
</evidence>
<proteinExistence type="predicted"/>
<name>A0A7C8K139_ORBOL</name>
<dbReference type="PANTHER" id="PTHR46082">
    <property type="entry name" value="ATP/GTP-BINDING PROTEIN-RELATED"/>
    <property type="match status" value="1"/>
</dbReference>
<dbReference type="PANTHER" id="PTHR46082:SF11">
    <property type="entry name" value="AAA+ ATPASE DOMAIN-CONTAINING PROTEIN-RELATED"/>
    <property type="match status" value="1"/>
</dbReference>
<reference evidence="2 3" key="1">
    <citation type="submission" date="2019-06" db="EMBL/GenBank/DDBJ databases">
        <authorList>
            <person name="Palmer J.M."/>
        </authorList>
    </citation>
    <scope>NUCLEOTIDE SEQUENCE [LARGE SCALE GENOMIC DNA]</scope>
    <source>
        <strain evidence="2 3">TWF788</strain>
    </source>
</reference>
<dbReference type="InterPro" id="IPR053137">
    <property type="entry name" value="NLR-like"/>
</dbReference>
<evidence type="ECO:0000313" key="2">
    <source>
        <dbReference type="EMBL" id="KAF3158713.1"/>
    </source>
</evidence>
<dbReference type="GO" id="GO:0009116">
    <property type="term" value="P:nucleoside metabolic process"/>
    <property type="evidence" value="ECO:0007669"/>
    <property type="project" value="InterPro"/>
</dbReference>
<evidence type="ECO:0000313" key="3">
    <source>
        <dbReference type="Proteomes" id="UP000479691"/>
    </source>
</evidence>
<dbReference type="SUPFAM" id="SSF53167">
    <property type="entry name" value="Purine and uridine phosphorylases"/>
    <property type="match status" value="1"/>
</dbReference>
<feature type="region of interest" description="Disordered" evidence="1">
    <location>
        <begin position="201"/>
        <end position="229"/>
    </location>
</feature>
<dbReference type="AlphaFoldDB" id="A0A7C8K139"/>
<dbReference type="Gene3D" id="3.40.50.1580">
    <property type="entry name" value="Nucleoside phosphorylase domain"/>
    <property type="match status" value="1"/>
</dbReference>
<comment type="caution">
    <text evidence="2">The sequence shown here is derived from an EMBL/GenBank/DDBJ whole genome shotgun (WGS) entry which is preliminary data.</text>
</comment>
<dbReference type="EMBL" id="JAABOE010000205">
    <property type="protein sequence ID" value="KAF3158713.1"/>
    <property type="molecule type" value="Genomic_DNA"/>
</dbReference>
<organism evidence="2 3">
    <name type="scientific">Orbilia oligospora</name>
    <name type="common">Nematode-trapping fungus</name>
    <name type="synonym">Arthrobotrys oligospora</name>
    <dbReference type="NCBI Taxonomy" id="2813651"/>
    <lineage>
        <taxon>Eukaryota</taxon>
        <taxon>Fungi</taxon>
        <taxon>Dikarya</taxon>
        <taxon>Ascomycota</taxon>
        <taxon>Pezizomycotina</taxon>
        <taxon>Orbiliomycetes</taxon>
        <taxon>Orbiliales</taxon>
        <taxon>Orbiliaceae</taxon>
        <taxon>Orbilia</taxon>
    </lineage>
</organism>
<sequence length="229" mass="24553">MTAELKASDYSVGWICAIPIELTAVLAILDETYPQLDAADGDTNFYKFGRIGSHNVVISCLPAGRYGVTTAGIVAAHMRSKFSKLRFGLMVGVGGGAPSGDNDIRLGDLVISQPTGVSGGVIQYDFGRAMENGEFLRIGSLNAPPSILLNAVAFIKAEDQAKLGQKISEIAQKIEENDSKFQYPGQETDILFRADYNHVPGEGLSKDGVDDADTRNKPFESFYSPSTPP</sequence>